<dbReference type="AlphaFoldDB" id="A0A3M5X2H5"/>
<evidence type="ECO:0000313" key="7">
    <source>
        <dbReference type="Proteomes" id="UP000271152"/>
    </source>
</evidence>
<dbReference type="PANTHER" id="PTHR30126">
    <property type="entry name" value="HTH-TYPE TRANSCRIPTIONAL REGULATOR"/>
    <property type="match status" value="1"/>
</dbReference>
<name>A0A3M5X2H5_9PSED</name>
<keyword evidence="3" id="KW-0238">DNA-binding</keyword>
<evidence type="ECO:0000256" key="1">
    <source>
        <dbReference type="ARBA" id="ARBA00009437"/>
    </source>
</evidence>
<dbReference type="PANTHER" id="PTHR30126:SF2">
    <property type="entry name" value="HTH-TYPE TRANSCRIPTIONAL REGULATOR YJIE"/>
    <property type="match status" value="1"/>
</dbReference>
<dbReference type="SUPFAM" id="SSF46785">
    <property type="entry name" value="Winged helix' DNA-binding domain"/>
    <property type="match status" value="1"/>
</dbReference>
<dbReference type="InterPro" id="IPR019793">
    <property type="entry name" value="Peroxidases_heam-ligand_BS"/>
</dbReference>
<protein>
    <submittedName>
        <fullName evidence="6">Transcriptional regulator, LysR family</fullName>
    </submittedName>
</protein>
<dbReference type="PROSITE" id="PS50931">
    <property type="entry name" value="HTH_LYSR"/>
    <property type="match status" value="1"/>
</dbReference>
<dbReference type="Pfam" id="PF03466">
    <property type="entry name" value="LysR_substrate"/>
    <property type="match status" value="1"/>
</dbReference>
<comment type="similarity">
    <text evidence="1">Belongs to the LysR transcriptional regulatory family.</text>
</comment>
<proteinExistence type="inferred from homology"/>
<dbReference type="Pfam" id="PF00126">
    <property type="entry name" value="HTH_1"/>
    <property type="match status" value="1"/>
</dbReference>
<accession>A0A3M5X2H5</accession>
<evidence type="ECO:0000313" key="6">
    <source>
        <dbReference type="EMBL" id="RMU76195.1"/>
    </source>
</evidence>
<dbReference type="InterPro" id="IPR036388">
    <property type="entry name" value="WH-like_DNA-bd_sf"/>
</dbReference>
<reference evidence="6 7" key="1">
    <citation type="submission" date="2018-08" db="EMBL/GenBank/DDBJ databases">
        <title>Recombination of ecologically and evolutionarily significant loci maintains genetic cohesion in the Pseudomonas syringae species complex.</title>
        <authorList>
            <person name="Dillon M."/>
            <person name="Thakur S."/>
            <person name="Almeida R.N.D."/>
            <person name="Weir B.S."/>
            <person name="Guttman D.S."/>
        </authorList>
    </citation>
    <scope>NUCLEOTIDE SEQUENCE [LARGE SCALE GENOMIC DNA]</scope>
    <source>
        <strain evidence="6 7">ICMP 11947</strain>
    </source>
</reference>
<dbReference type="InterPro" id="IPR000847">
    <property type="entry name" value="LysR_HTH_N"/>
</dbReference>
<dbReference type="SUPFAM" id="SSF53850">
    <property type="entry name" value="Periplasmic binding protein-like II"/>
    <property type="match status" value="1"/>
</dbReference>
<feature type="domain" description="HTH lysR-type" evidence="5">
    <location>
        <begin position="67"/>
        <end position="124"/>
    </location>
</feature>
<organism evidence="6 7">
    <name type="scientific">Pseudomonas syringae pv. apii</name>
    <dbReference type="NCBI Taxonomy" id="81036"/>
    <lineage>
        <taxon>Bacteria</taxon>
        <taxon>Pseudomonadati</taxon>
        <taxon>Pseudomonadota</taxon>
        <taxon>Gammaproteobacteria</taxon>
        <taxon>Pseudomonadales</taxon>
        <taxon>Pseudomonadaceae</taxon>
        <taxon>Pseudomonas</taxon>
    </lineage>
</organism>
<dbReference type="EMBL" id="RBUG01000034">
    <property type="protein sequence ID" value="RMU76195.1"/>
    <property type="molecule type" value="Genomic_DNA"/>
</dbReference>
<dbReference type="GO" id="GO:0003700">
    <property type="term" value="F:DNA-binding transcription factor activity"/>
    <property type="evidence" value="ECO:0007669"/>
    <property type="project" value="InterPro"/>
</dbReference>
<keyword evidence="4" id="KW-0804">Transcription</keyword>
<dbReference type="InterPro" id="IPR036390">
    <property type="entry name" value="WH_DNA-bd_sf"/>
</dbReference>
<evidence type="ECO:0000259" key="5">
    <source>
        <dbReference type="PROSITE" id="PS50931"/>
    </source>
</evidence>
<evidence type="ECO:0000256" key="3">
    <source>
        <dbReference type="ARBA" id="ARBA00023125"/>
    </source>
</evidence>
<evidence type="ECO:0000256" key="2">
    <source>
        <dbReference type="ARBA" id="ARBA00023015"/>
    </source>
</evidence>
<dbReference type="Gene3D" id="1.10.10.10">
    <property type="entry name" value="Winged helix-like DNA-binding domain superfamily/Winged helix DNA-binding domain"/>
    <property type="match status" value="1"/>
</dbReference>
<keyword evidence="2" id="KW-0805">Transcription regulation</keyword>
<comment type="caution">
    <text evidence="6">The sequence shown here is derived from an EMBL/GenBank/DDBJ whole genome shotgun (WGS) entry which is preliminary data.</text>
</comment>
<dbReference type="GO" id="GO:0000976">
    <property type="term" value="F:transcription cis-regulatory region binding"/>
    <property type="evidence" value="ECO:0007669"/>
    <property type="project" value="TreeGrafter"/>
</dbReference>
<gene>
    <name evidence="6" type="ORF">ALP23_04502</name>
</gene>
<sequence length="363" mass="39901">MDSVQCVKGAKCRTGTFLRSFLQSRPGMYPRRFAGRPTGAIQTGCLQGMRNGLSRPSSIVREDLMNLESKWLEDFSALAATRSFSQAAERRFVTQPAFSRRIRSLESALGLTLVNRSRTPIELTAAGQLFLVTARTVVEQLGEVVRHLHHLEGGQGEVMQVAAAHSLALGFFPRWIAQLRNEGLNIATRLVATNVGDAVHALREGGCDLMLAFYDPDAALQMDAEIFPSLHLGHTEMLPVCAADAEGRPLFDMEGEGSVPLLAYSTGAFLGRSVNLLLRQRNLRFTTVYETAMADSLKSMALEGLGIAWVPQLSVRAELARGELVVCGGPQWHVPLEIRLYRCALVRKANVRLLWRKLESAAS</sequence>
<dbReference type="Gene3D" id="3.40.190.10">
    <property type="entry name" value="Periplasmic binding protein-like II"/>
    <property type="match status" value="2"/>
</dbReference>
<dbReference type="Proteomes" id="UP000271152">
    <property type="component" value="Unassembled WGS sequence"/>
</dbReference>
<dbReference type="InterPro" id="IPR005119">
    <property type="entry name" value="LysR_subst-bd"/>
</dbReference>
<evidence type="ECO:0000256" key="4">
    <source>
        <dbReference type="ARBA" id="ARBA00023163"/>
    </source>
</evidence>
<dbReference type="PROSITE" id="PS00435">
    <property type="entry name" value="PEROXIDASE_1"/>
    <property type="match status" value="1"/>
</dbReference>
<dbReference type="PRINTS" id="PR00039">
    <property type="entry name" value="HTHLYSR"/>
</dbReference>
<dbReference type="CDD" id="cd05466">
    <property type="entry name" value="PBP2_LTTR_substrate"/>
    <property type="match status" value="1"/>
</dbReference>